<evidence type="ECO:0000313" key="4">
    <source>
        <dbReference type="Proteomes" id="UP001590951"/>
    </source>
</evidence>
<comment type="caution">
    <text evidence="3">The sequence shown here is derived from an EMBL/GenBank/DDBJ whole genome shotgun (WGS) entry which is preliminary data.</text>
</comment>
<keyword evidence="4" id="KW-1185">Reference proteome</keyword>
<keyword evidence="1" id="KW-0472">Membrane</keyword>
<keyword evidence="1" id="KW-1133">Transmembrane helix</keyword>
<evidence type="ECO:0000259" key="2">
    <source>
        <dbReference type="Pfam" id="PF24968"/>
    </source>
</evidence>
<gene>
    <name evidence="3" type="ORF">ABVK25_012396</name>
</gene>
<dbReference type="Proteomes" id="UP001590951">
    <property type="component" value="Unassembled WGS sequence"/>
</dbReference>
<proteinExistence type="predicted"/>
<feature type="domain" description="DUF7770" evidence="2">
    <location>
        <begin position="7"/>
        <end position="58"/>
    </location>
</feature>
<dbReference type="Pfam" id="PF24968">
    <property type="entry name" value="DUF7770"/>
    <property type="match status" value="1"/>
</dbReference>
<accession>A0ABR4AM80</accession>
<dbReference type="InterPro" id="IPR056672">
    <property type="entry name" value="DUF7770"/>
</dbReference>
<evidence type="ECO:0000313" key="3">
    <source>
        <dbReference type="EMBL" id="KAL2044543.1"/>
    </source>
</evidence>
<organism evidence="3 4">
    <name type="scientific">Lepraria finkii</name>
    <dbReference type="NCBI Taxonomy" id="1340010"/>
    <lineage>
        <taxon>Eukaryota</taxon>
        <taxon>Fungi</taxon>
        <taxon>Dikarya</taxon>
        <taxon>Ascomycota</taxon>
        <taxon>Pezizomycotina</taxon>
        <taxon>Lecanoromycetes</taxon>
        <taxon>OSLEUM clade</taxon>
        <taxon>Lecanoromycetidae</taxon>
        <taxon>Lecanorales</taxon>
        <taxon>Lecanorineae</taxon>
        <taxon>Stereocaulaceae</taxon>
        <taxon>Lepraria</taxon>
    </lineage>
</organism>
<sequence length="81" mass="9225">MEWNRDAADDKGKFTVTKHAYAQTNSAVRVFDYDVASGNKVQSFLKTIGEKKKRQNYKNELLQALVVVTGCTTCLPIMYKF</sequence>
<protein>
    <recommendedName>
        <fullName evidence="2">DUF7770 domain-containing protein</fullName>
    </recommendedName>
</protein>
<name>A0ABR4AM80_9LECA</name>
<feature type="transmembrane region" description="Helical" evidence="1">
    <location>
        <begin position="61"/>
        <end position="79"/>
    </location>
</feature>
<evidence type="ECO:0000256" key="1">
    <source>
        <dbReference type="SAM" id="Phobius"/>
    </source>
</evidence>
<reference evidence="3 4" key="1">
    <citation type="submission" date="2024-09" db="EMBL/GenBank/DDBJ databases">
        <title>Rethinking Asexuality: The Enigmatic Case of Functional Sexual Genes in Lepraria (Stereocaulaceae).</title>
        <authorList>
            <person name="Doellman M."/>
            <person name="Sun Y."/>
            <person name="Barcenas-Pena A."/>
            <person name="Lumbsch H.T."/>
            <person name="Grewe F."/>
        </authorList>
    </citation>
    <scope>NUCLEOTIDE SEQUENCE [LARGE SCALE GENOMIC DNA]</scope>
    <source>
        <strain evidence="3 4">Grewe 0041</strain>
    </source>
</reference>
<keyword evidence="1" id="KW-0812">Transmembrane</keyword>
<dbReference type="EMBL" id="JBHFEH010000200">
    <property type="protein sequence ID" value="KAL2044543.1"/>
    <property type="molecule type" value="Genomic_DNA"/>
</dbReference>